<reference evidence="2" key="2">
    <citation type="journal article" date="2017" name="J. Anim. Genet.">
        <title>Multiple reference genome sequences of hot pepper reveal the massive evolution of plant disease resistance genes by retroduplication.</title>
        <authorList>
            <person name="Kim S."/>
            <person name="Park J."/>
            <person name="Yeom S.-I."/>
            <person name="Kim Y.-M."/>
            <person name="Seo E."/>
            <person name="Kim K.-T."/>
            <person name="Kim M.-S."/>
            <person name="Lee J.M."/>
            <person name="Cheong K."/>
            <person name="Shin H.-S."/>
            <person name="Kim S.-B."/>
            <person name="Han K."/>
            <person name="Lee J."/>
            <person name="Park M."/>
            <person name="Lee H.-A."/>
            <person name="Lee H.-Y."/>
            <person name="Lee Y."/>
            <person name="Oh S."/>
            <person name="Lee J.H."/>
            <person name="Choi E."/>
            <person name="Choi E."/>
            <person name="Lee S.E."/>
            <person name="Jeon J."/>
            <person name="Kim H."/>
            <person name="Choi G."/>
            <person name="Song H."/>
            <person name="Lee J."/>
            <person name="Lee S.-C."/>
            <person name="Kwon J.-K."/>
            <person name="Lee H.-Y."/>
            <person name="Koo N."/>
            <person name="Hong Y."/>
            <person name="Kim R.W."/>
            <person name="Kang W.-H."/>
            <person name="Huh J.H."/>
            <person name="Kang B.-C."/>
            <person name="Yang T.-J."/>
            <person name="Lee Y.-H."/>
            <person name="Bennetzen J.L."/>
            <person name="Choi D."/>
        </authorList>
    </citation>
    <scope>NUCLEOTIDE SEQUENCE [LARGE SCALE GENOMIC DNA]</scope>
    <source>
        <strain evidence="2">cv. PBC81</strain>
    </source>
</reference>
<protein>
    <submittedName>
        <fullName evidence="1">Uncharacterized protein</fullName>
    </submittedName>
</protein>
<evidence type="ECO:0000313" key="2">
    <source>
        <dbReference type="Proteomes" id="UP000224567"/>
    </source>
</evidence>
<accession>A0A2G2VHF5</accession>
<reference evidence="1 2" key="1">
    <citation type="journal article" date="2017" name="Genome Biol.">
        <title>New reference genome sequences of hot pepper reveal the massive evolution of plant disease-resistance genes by retroduplication.</title>
        <authorList>
            <person name="Kim S."/>
            <person name="Park J."/>
            <person name="Yeom S.I."/>
            <person name="Kim Y.M."/>
            <person name="Seo E."/>
            <person name="Kim K.T."/>
            <person name="Kim M.S."/>
            <person name="Lee J.M."/>
            <person name="Cheong K."/>
            <person name="Shin H.S."/>
            <person name="Kim S.B."/>
            <person name="Han K."/>
            <person name="Lee J."/>
            <person name="Park M."/>
            <person name="Lee H.A."/>
            <person name="Lee H.Y."/>
            <person name="Lee Y."/>
            <person name="Oh S."/>
            <person name="Lee J.H."/>
            <person name="Choi E."/>
            <person name="Choi E."/>
            <person name="Lee S.E."/>
            <person name="Jeon J."/>
            <person name="Kim H."/>
            <person name="Choi G."/>
            <person name="Song H."/>
            <person name="Lee J."/>
            <person name="Lee S.C."/>
            <person name="Kwon J.K."/>
            <person name="Lee H.Y."/>
            <person name="Koo N."/>
            <person name="Hong Y."/>
            <person name="Kim R.W."/>
            <person name="Kang W.H."/>
            <person name="Huh J.H."/>
            <person name="Kang B.C."/>
            <person name="Yang T.J."/>
            <person name="Lee Y.H."/>
            <person name="Bennetzen J.L."/>
            <person name="Choi D."/>
        </authorList>
    </citation>
    <scope>NUCLEOTIDE SEQUENCE [LARGE SCALE GENOMIC DNA]</scope>
    <source>
        <strain evidence="2">cv. PBC81</strain>
    </source>
</reference>
<evidence type="ECO:0000313" key="1">
    <source>
        <dbReference type="EMBL" id="PHT32402.1"/>
    </source>
</evidence>
<sequence>MNKKEVQSKRIVSLSWENKQGVSNKVTQTKLDYDHIQFSQINPLPLSKNTNHGMKIPPPPCYYERPPRFIRSSSRRGFKKQDDDPFYIAYKECTKTSRKGKVVDDLRNDDCFVGMKMNKNYMSSLFSCKHSCGVRDDSVVMINLSHIPISRSIREKRGGACTTRADNGPYLIYRRDGGDGHNLKSKLFGSAFDGWSQNGNGELLKSHMGEQCAQPNSSDDGSIHVPRTTSTLGMLTFFNPLFDHKLA</sequence>
<dbReference type="AlphaFoldDB" id="A0A2G2VHF5"/>
<dbReference type="PANTHER" id="PTHR33696:SF3">
    <property type="entry name" value="FLZ-TYPE DOMAIN-CONTAINING PROTEIN"/>
    <property type="match status" value="1"/>
</dbReference>
<dbReference type="PANTHER" id="PTHR33696">
    <property type="entry name" value="T22J18.15-RELATED"/>
    <property type="match status" value="1"/>
</dbReference>
<organism evidence="1 2">
    <name type="scientific">Capsicum baccatum</name>
    <name type="common">Peruvian pepper</name>
    <dbReference type="NCBI Taxonomy" id="33114"/>
    <lineage>
        <taxon>Eukaryota</taxon>
        <taxon>Viridiplantae</taxon>
        <taxon>Streptophyta</taxon>
        <taxon>Embryophyta</taxon>
        <taxon>Tracheophyta</taxon>
        <taxon>Spermatophyta</taxon>
        <taxon>Magnoliopsida</taxon>
        <taxon>eudicotyledons</taxon>
        <taxon>Gunneridae</taxon>
        <taxon>Pentapetalae</taxon>
        <taxon>asterids</taxon>
        <taxon>lamiids</taxon>
        <taxon>Solanales</taxon>
        <taxon>Solanaceae</taxon>
        <taxon>Solanoideae</taxon>
        <taxon>Capsiceae</taxon>
        <taxon>Capsicum</taxon>
    </lineage>
</organism>
<keyword evidence="2" id="KW-1185">Reference proteome</keyword>
<proteinExistence type="predicted"/>
<comment type="caution">
    <text evidence="1">The sequence shown here is derived from an EMBL/GenBank/DDBJ whole genome shotgun (WGS) entry which is preliminary data.</text>
</comment>
<dbReference type="OrthoDB" id="1305269at2759"/>
<gene>
    <name evidence="1" type="ORF">CQW23_28739</name>
</gene>
<dbReference type="EMBL" id="MLFT02000012">
    <property type="protein sequence ID" value="PHT32402.1"/>
    <property type="molecule type" value="Genomic_DNA"/>
</dbReference>
<name>A0A2G2VHF5_CAPBA</name>
<dbReference type="Proteomes" id="UP000224567">
    <property type="component" value="Unassembled WGS sequence"/>
</dbReference>